<protein>
    <submittedName>
        <fullName evidence="1">Uncharacterized protein</fullName>
    </submittedName>
</protein>
<proteinExistence type="predicted"/>
<name>A0ABX0V9L8_9HYPH</name>
<sequence length="141" mass="15570">MLSEEYAREVRAAKEAGTWISPWVSNGRAHCPPVATPSGSLEERSNWISRSLETVSLFAHDQPVGMAKTRIELACGYNDGYERILELPVICRFADTALPVRRISETIPKLKNGSLIVCDRKSKSSDECAVHCEEPAGAQPR</sequence>
<reference evidence="1 2" key="1">
    <citation type="submission" date="2020-03" db="EMBL/GenBank/DDBJ databases">
        <title>The genome sequence of Microvirga sp. c23x22.</title>
        <authorList>
            <person name="Zhang X."/>
        </authorList>
    </citation>
    <scope>NUCLEOTIDE SEQUENCE [LARGE SCALE GENOMIC DNA]</scope>
    <source>
        <strain evidence="2">c23x22</strain>
    </source>
</reference>
<comment type="caution">
    <text evidence="1">The sequence shown here is derived from an EMBL/GenBank/DDBJ whole genome shotgun (WGS) entry which is preliminary data.</text>
</comment>
<dbReference type="Proteomes" id="UP000707352">
    <property type="component" value="Unassembled WGS sequence"/>
</dbReference>
<gene>
    <name evidence="1" type="ORF">HB375_07220</name>
</gene>
<evidence type="ECO:0000313" key="1">
    <source>
        <dbReference type="EMBL" id="NIX76408.1"/>
    </source>
</evidence>
<keyword evidence="2" id="KW-1185">Reference proteome</keyword>
<organism evidence="1 2">
    <name type="scientific">Microvirga terricola</name>
    <dbReference type="NCBI Taxonomy" id="2719797"/>
    <lineage>
        <taxon>Bacteria</taxon>
        <taxon>Pseudomonadati</taxon>
        <taxon>Pseudomonadota</taxon>
        <taxon>Alphaproteobacteria</taxon>
        <taxon>Hyphomicrobiales</taxon>
        <taxon>Methylobacteriaceae</taxon>
        <taxon>Microvirga</taxon>
    </lineage>
</organism>
<dbReference type="EMBL" id="JAATJS010000002">
    <property type="protein sequence ID" value="NIX76408.1"/>
    <property type="molecule type" value="Genomic_DNA"/>
</dbReference>
<evidence type="ECO:0000313" key="2">
    <source>
        <dbReference type="Proteomes" id="UP000707352"/>
    </source>
</evidence>
<accession>A0ABX0V9L8</accession>